<dbReference type="EMBL" id="MT631282">
    <property type="protein sequence ID" value="QNO47894.1"/>
    <property type="molecule type" value="Genomic_DNA"/>
</dbReference>
<accession>A0A7G9YIR0</accession>
<dbReference type="InterPro" id="IPR006016">
    <property type="entry name" value="UspA"/>
</dbReference>
<dbReference type="PANTHER" id="PTHR46268">
    <property type="entry name" value="STRESS RESPONSE PROTEIN NHAX"/>
    <property type="match status" value="1"/>
</dbReference>
<dbReference type="InterPro" id="IPR014729">
    <property type="entry name" value="Rossmann-like_a/b/a_fold"/>
</dbReference>
<dbReference type="SUPFAM" id="SSF52402">
    <property type="entry name" value="Adenine nucleotide alpha hydrolases-like"/>
    <property type="match status" value="2"/>
</dbReference>
<dbReference type="InterPro" id="IPR006015">
    <property type="entry name" value="Universal_stress_UspA"/>
</dbReference>
<proteinExistence type="inferred from homology"/>
<name>A0A7G9YIR0_9EURY</name>
<evidence type="ECO:0000256" key="1">
    <source>
        <dbReference type="ARBA" id="ARBA00008791"/>
    </source>
</evidence>
<feature type="domain" description="UspA" evidence="2">
    <location>
        <begin position="126"/>
        <end position="261"/>
    </location>
</feature>
<reference evidence="3" key="1">
    <citation type="submission" date="2020-06" db="EMBL/GenBank/DDBJ databases">
        <title>Unique genomic features of the anaerobic methanotrophic archaea.</title>
        <authorList>
            <person name="Chadwick G.L."/>
            <person name="Skennerton C.T."/>
            <person name="Laso-Perez R."/>
            <person name="Leu A.O."/>
            <person name="Speth D.R."/>
            <person name="Yu H."/>
            <person name="Morgan-Lang C."/>
            <person name="Hatzenpichler R."/>
            <person name="Goudeau D."/>
            <person name="Malmstrom R."/>
            <person name="Brazelton W.J."/>
            <person name="Woyke T."/>
            <person name="Hallam S.J."/>
            <person name="Tyson G.W."/>
            <person name="Wegener G."/>
            <person name="Boetius A."/>
            <person name="Orphan V."/>
        </authorList>
    </citation>
    <scope>NUCLEOTIDE SEQUENCE</scope>
</reference>
<dbReference type="Gene3D" id="3.40.50.620">
    <property type="entry name" value="HUPs"/>
    <property type="match status" value="2"/>
</dbReference>
<feature type="domain" description="UspA" evidence="2">
    <location>
        <begin position="1"/>
        <end position="38"/>
    </location>
</feature>
<comment type="similarity">
    <text evidence="1">Belongs to the universal stress protein A family.</text>
</comment>
<dbReference type="Pfam" id="PF00582">
    <property type="entry name" value="Usp"/>
    <property type="match status" value="2"/>
</dbReference>
<gene>
    <name evidence="3" type="ORF">LLFONJKP_00015</name>
</gene>
<protein>
    <recommendedName>
        <fullName evidence="2">UspA domain-containing protein</fullName>
    </recommendedName>
</protein>
<evidence type="ECO:0000259" key="2">
    <source>
        <dbReference type="Pfam" id="PF00582"/>
    </source>
</evidence>
<dbReference type="PRINTS" id="PR01438">
    <property type="entry name" value="UNVRSLSTRESS"/>
</dbReference>
<dbReference type="PANTHER" id="PTHR46268:SF25">
    <property type="entry name" value="USPA DOMAIN PROTEIN"/>
    <property type="match status" value="1"/>
</dbReference>
<evidence type="ECO:0000313" key="3">
    <source>
        <dbReference type="EMBL" id="QNO47894.1"/>
    </source>
</evidence>
<organism evidence="3">
    <name type="scientific">Candidatus Methanogaster sp. ANME-2c ERB4</name>
    <dbReference type="NCBI Taxonomy" id="2759911"/>
    <lineage>
        <taxon>Archaea</taxon>
        <taxon>Methanobacteriati</taxon>
        <taxon>Methanobacteriota</taxon>
        <taxon>Stenosarchaea group</taxon>
        <taxon>Methanomicrobia</taxon>
        <taxon>Methanosarcinales</taxon>
        <taxon>ANME-2 cluster</taxon>
        <taxon>Candidatus Methanogasteraceae</taxon>
        <taxon>Candidatus Methanogaster</taxon>
    </lineage>
</organism>
<sequence length="265" mass="28882">MYRRILVAIDGSFHAEAAARYAIHLAGACNAELYVVYVGGSLAGRDSLDRLVWHAEAEGIVVHGVVETGAIVSVIESIVGTEDIDLAVASTMYLSTKTVTMDLMTALPCSVLAIRVAHLGKMTYLKKILVPVIGGAWADERAYLTSKLANVFDGAVTVLHVRTISRSGFMRLTHEKKDITRAHAKRLVKDFVEALSSHDVTVETKAAIERDATDAIITEAASGNYDLILLGATRRDFLRRAIRGNTVERILRKAPCDVIVWRPAL</sequence>
<dbReference type="CDD" id="cd00293">
    <property type="entry name" value="USP-like"/>
    <property type="match status" value="2"/>
</dbReference>
<dbReference type="AlphaFoldDB" id="A0A7G9YIR0"/>